<accession>A0A507EK13</accession>
<keyword evidence="6" id="KW-1185">Reference proteome</keyword>
<dbReference type="GO" id="GO:0005739">
    <property type="term" value="C:mitochondrion"/>
    <property type="evidence" value="ECO:0007669"/>
    <property type="project" value="UniProtKB-SubCell"/>
</dbReference>
<comment type="caution">
    <text evidence="5">The sequence shown here is derived from an EMBL/GenBank/DDBJ whole genome shotgun (WGS) entry which is preliminary data.</text>
</comment>
<dbReference type="InterPro" id="IPR001107">
    <property type="entry name" value="Band_7"/>
</dbReference>
<comment type="subcellular location">
    <subcellularLocation>
        <location evidence="1">Mitochondrion</location>
    </subcellularLocation>
</comment>
<dbReference type="SUPFAM" id="SSF117892">
    <property type="entry name" value="Band 7/SPFH domain"/>
    <property type="match status" value="1"/>
</dbReference>
<dbReference type="Gene3D" id="3.30.479.30">
    <property type="entry name" value="Band 7 domain"/>
    <property type="match status" value="1"/>
</dbReference>
<evidence type="ECO:0000256" key="3">
    <source>
        <dbReference type="ARBA" id="ARBA00023128"/>
    </source>
</evidence>
<dbReference type="Pfam" id="PF16200">
    <property type="entry name" value="Band_7_C"/>
    <property type="match status" value="1"/>
</dbReference>
<dbReference type="Proteomes" id="UP000320333">
    <property type="component" value="Unassembled WGS sequence"/>
</dbReference>
<dbReference type="PANTHER" id="PTHR43327">
    <property type="entry name" value="STOMATIN-LIKE PROTEIN 2, MITOCHONDRIAL"/>
    <property type="match status" value="1"/>
</dbReference>
<dbReference type="AlphaFoldDB" id="A0A507EK13"/>
<gene>
    <name evidence="5" type="ORF">CcCBS67573_g08650</name>
</gene>
<proteinExistence type="inferred from homology"/>
<comment type="similarity">
    <text evidence="2">Belongs to the band 7/mec-2 family.</text>
</comment>
<dbReference type="InterPro" id="IPR032435">
    <property type="entry name" value="STML2-like_C"/>
</dbReference>
<dbReference type="GO" id="GO:0016020">
    <property type="term" value="C:membrane"/>
    <property type="evidence" value="ECO:0007669"/>
    <property type="project" value="InterPro"/>
</dbReference>
<dbReference type="Pfam" id="PF01145">
    <property type="entry name" value="Band_7"/>
    <property type="match status" value="1"/>
</dbReference>
<dbReference type="InterPro" id="IPR001972">
    <property type="entry name" value="Stomatin_HflK_fam"/>
</dbReference>
<dbReference type="SMART" id="SM00244">
    <property type="entry name" value="PHB"/>
    <property type="match status" value="1"/>
</dbReference>
<evidence type="ECO:0000256" key="2">
    <source>
        <dbReference type="ARBA" id="ARBA00008164"/>
    </source>
</evidence>
<dbReference type="PANTHER" id="PTHR43327:SF10">
    <property type="entry name" value="STOMATIN-LIKE PROTEIN 2, MITOCHONDRIAL"/>
    <property type="match status" value="1"/>
</dbReference>
<evidence type="ECO:0000256" key="1">
    <source>
        <dbReference type="ARBA" id="ARBA00004173"/>
    </source>
</evidence>
<dbReference type="GO" id="GO:0007005">
    <property type="term" value="P:mitochondrion organization"/>
    <property type="evidence" value="ECO:0007669"/>
    <property type="project" value="TreeGrafter"/>
</dbReference>
<protein>
    <recommendedName>
        <fullName evidence="4">Band 7 domain-containing protein</fullName>
    </recommendedName>
</protein>
<evidence type="ECO:0000313" key="5">
    <source>
        <dbReference type="EMBL" id="TPX63530.1"/>
    </source>
</evidence>
<dbReference type="EMBL" id="QEAP01000601">
    <property type="protein sequence ID" value="TPX63530.1"/>
    <property type="molecule type" value="Genomic_DNA"/>
</dbReference>
<sequence>MPTPTNTNAHLIALRRRPASLCAVAAFQTPGGMRRALSSSILSKWSNGQNDGGGGFGGGRFGRVSSAGRLPPVNTVIMFVPQASVYVVERFGKFHKILEPGLAVLIPFIDRIRYVQSLKENAVEIPTQSAITHDNVTLEIDGVLYYRIEDPYKASYGVEDAEFAVSQLAQTTMRAEIGQLTLDRTLAERTQLNTNIVNAINSAAFDWGIRCLRYEIRDVHPPENVVSSMHKQVSAERRKRAEILESEGARQAAINVAEGRKQAMILESEAEKMTQINMAEGEAESIRLKAAASSQAIAQVSTAIKEHGNAAQDAVSLSVAEKYIESFGKIAKEGTTVVVPSNVGDA</sequence>
<evidence type="ECO:0000259" key="4">
    <source>
        <dbReference type="SMART" id="SM00244"/>
    </source>
</evidence>
<dbReference type="STRING" id="246404.A0A507EK13"/>
<evidence type="ECO:0000313" key="6">
    <source>
        <dbReference type="Proteomes" id="UP000320333"/>
    </source>
</evidence>
<dbReference type="OrthoDB" id="434619at2759"/>
<dbReference type="InterPro" id="IPR036013">
    <property type="entry name" value="Band_7/SPFH_dom_sf"/>
</dbReference>
<keyword evidence="3" id="KW-0496">Mitochondrion</keyword>
<feature type="domain" description="Band 7" evidence="4">
    <location>
        <begin position="75"/>
        <end position="233"/>
    </location>
</feature>
<reference evidence="5 6" key="1">
    <citation type="journal article" date="2019" name="Sci. Rep.">
        <title>Comparative genomics of chytrid fungi reveal insights into the obligate biotrophic and pathogenic lifestyle of Synchytrium endobioticum.</title>
        <authorList>
            <person name="van de Vossenberg B.T.L.H."/>
            <person name="Warris S."/>
            <person name="Nguyen H.D.T."/>
            <person name="van Gent-Pelzer M.P.E."/>
            <person name="Joly D.L."/>
            <person name="van de Geest H.C."/>
            <person name="Bonants P.J.M."/>
            <person name="Smith D.S."/>
            <person name="Levesque C.A."/>
            <person name="van der Lee T.A.J."/>
        </authorList>
    </citation>
    <scope>NUCLEOTIDE SEQUENCE [LARGE SCALE GENOMIC DNA]</scope>
    <source>
        <strain evidence="5 6">CBS 675.73</strain>
    </source>
</reference>
<dbReference type="CDD" id="cd08829">
    <property type="entry name" value="SPFH_paraslipin"/>
    <property type="match status" value="1"/>
</dbReference>
<dbReference type="InterPro" id="IPR050710">
    <property type="entry name" value="Band7/mec-2_domain"/>
</dbReference>
<dbReference type="FunFam" id="3.30.479.30:FF:000008">
    <property type="entry name" value="Stomatin-like protein 2, mitochondrial"/>
    <property type="match status" value="1"/>
</dbReference>
<dbReference type="PRINTS" id="PR00721">
    <property type="entry name" value="STOMATIN"/>
</dbReference>
<name>A0A507EK13_9FUNG</name>
<organism evidence="5 6">
    <name type="scientific">Chytriomyces confervae</name>
    <dbReference type="NCBI Taxonomy" id="246404"/>
    <lineage>
        <taxon>Eukaryota</taxon>
        <taxon>Fungi</taxon>
        <taxon>Fungi incertae sedis</taxon>
        <taxon>Chytridiomycota</taxon>
        <taxon>Chytridiomycota incertae sedis</taxon>
        <taxon>Chytridiomycetes</taxon>
        <taxon>Chytridiales</taxon>
        <taxon>Chytriomycetaceae</taxon>
        <taxon>Chytriomyces</taxon>
    </lineage>
</organism>